<dbReference type="Gene3D" id="2.60.120.10">
    <property type="entry name" value="Jelly Rolls"/>
    <property type="match status" value="1"/>
</dbReference>
<dbReference type="GO" id="GO:0003700">
    <property type="term" value="F:DNA-binding transcription factor activity"/>
    <property type="evidence" value="ECO:0007669"/>
    <property type="project" value="TreeGrafter"/>
</dbReference>
<dbReference type="InterPro" id="IPR014710">
    <property type="entry name" value="RmlC-like_jellyroll"/>
</dbReference>
<dbReference type="PANTHER" id="PTHR24567">
    <property type="entry name" value="CRP FAMILY TRANSCRIPTIONAL REGULATORY PROTEIN"/>
    <property type="match status" value="1"/>
</dbReference>
<dbReference type="InterPro" id="IPR018490">
    <property type="entry name" value="cNMP-bd_dom_sf"/>
</dbReference>
<sequence>MQPRDILAANPFFADLLGPAELDALAKRAAVRTFPQGSFLIREDDAGTSLFIIADGAVDIDTGDRRTGKHIASGGPGTIVGEMSLMTGARRSANVIATSDVTAVEVTSAALEPILAGSPALVDRFAEMLTARQAELDHAYGAGGLGGLLAGRDLAGMIRGFFGMRG</sequence>
<evidence type="ECO:0000313" key="2">
    <source>
        <dbReference type="EMBL" id="SDB56937.1"/>
    </source>
</evidence>
<name>A0A1G6EHQ6_9HYPH</name>
<dbReference type="AlphaFoldDB" id="A0A1G6EHQ6"/>
<dbReference type="Proteomes" id="UP000199071">
    <property type="component" value="Unassembled WGS sequence"/>
</dbReference>
<accession>A0A1G6EHQ6</accession>
<reference evidence="2 3" key="1">
    <citation type="submission" date="2016-10" db="EMBL/GenBank/DDBJ databases">
        <authorList>
            <person name="de Groot N.N."/>
        </authorList>
    </citation>
    <scope>NUCLEOTIDE SEQUENCE [LARGE SCALE GENOMIC DNA]</scope>
    <source>
        <strain evidence="2 3">ATCC 35022</strain>
    </source>
</reference>
<dbReference type="CDD" id="cd00038">
    <property type="entry name" value="CAP_ED"/>
    <property type="match status" value="1"/>
</dbReference>
<proteinExistence type="predicted"/>
<dbReference type="InterPro" id="IPR018488">
    <property type="entry name" value="cNMP-bd_CS"/>
</dbReference>
<evidence type="ECO:0000313" key="3">
    <source>
        <dbReference type="Proteomes" id="UP000199071"/>
    </source>
</evidence>
<dbReference type="PANTHER" id="PTHR24567:SF74">
    <property type="entry name" value="HTH-TYPE TRANSCRIPTIONAL REGULATOR ARCR"/>
    <property type="match status" value="1"/>
</dbReference>
<dbReference type="SMART" id="SM00100">
    <property type="entry name" value="cNMP"/>
    <property type="match status" value="1"/>
</dbReference>
<dbReference type="PROSITE" id="PS00889">
    <property type="entry name" value="CNMP_BINDING_2"/>
    <property type="match status" value="1"/>
</dbReference>
<feature type="domain" description="Cyclic nucleotide-binding" evidence="1">
    <location>
        <begin position="13"/>
        <end position="132"/>
    </location>
</feature>
<dbReference type="PROSITE" id="PS50042">
    <property type="entry name" value="CNMP_BINDING_3"/>
    <property type="match status" value="1"/>
</dbReference>
<organism evidence="2 3">
    <name type="scientific">Bauldia litoralis</name>
    <dbReference type="NCBI Taxonomy" id="665467"/>
    <lineage>
        <taxon>Bacteria</taxon>
        <taxon>Pseudomonadati</taxon>
        <taxon>Pseudomonadota</taxon>
        <taxon>Alphaproteobacteria</taxon>
        <taxon>Hyphomicrobiales</taxon>
        <taxon>Kaistiaceae</taxon>
        <taxon>Bauldia</taxon>
    </lineage>
</organism>
<dbReference type="Pfam" id="PF00027">
    <property type="entry name" value="cNMP_binding"/>
    <property type="match status" value="1"/>
</dbReference>
<dbReference type="RefSeq" id="WP_175478591.1">
    <property type="nucleotide sequence ID" value="NZ_FMXQ01000012.1"/>
</dbReference>
<dbReference type="SUPFAM" id="SSF51206">
    <property type="entry name" value="cAMP-binding domain-like"/>
    <property type="match status" value="1"/>
</dbReference>
<dbReference type="EMBL" id="FMXQ01000012">
    <property type="protein sequence ID" value="SDB56937.1"/>
    <property type="molecule type" value="Genomic_DNA"/>
</dbReference>
<dbReference type="GO" id="GO:0005829">
    <property type="term" value="C:cytosol"/>
    <property type="evidence" value="ECO:0007669"/>
    <property type="project" value="TreeGrafter"/>
</dbReference>
<dbReference type="InterPro" id="IPR000595">
    <property type="entry name" value="cNMP-bd_dom"/>
</dbReference>
<gene>
    <name evidence="2" type="ORF">SAMN02982931_04537</name>
</gene>
<keyword evidence="3" id="KW-1185">Reference proteome</keyword>
<evidence type="ECO:0000259" key="1">
    <source>
        <dbReference type="PROSITE" id="PS50042"/>
    </source>
</evidence>
<protein>
    <submittedName>
        <fullName evidence="2">Cyclic nucleotide-binding domain-containing protein</fullName>
    </submittedName>
</protein>
<dbReference type="STRING" id="665467.SAMN02982931_04537"/>
<dbReference type="InterPro" id="IPR050397">
    <property type="entry name" value="Env_Response_Regulators"/>
</dbReference>